<evidence type="ECO:0000256" key="2">
    <source>
        <dbReference type="ARBA" id="ARBA00022640"/>
    </source>
</evidence>
<comment type="subcellular location">
    <subcellularLocation>
        <location evidence="1">Plastid</location>
    </subcellularLocation>
</comment>
<name>A0A7S0RA17_9CHLO</name>
<proteinExistence type="predicted"/>
<keyword evidence="2" id="KW-0934">Plastid</keyword>
<dbReference type="GO" id="GO:0009536">
    <property type="term" value="C:plastid"/>
    <property type="evidence" value="ECO:0007669"/>
    <property type="project" value="UniProtKB-SubCell"/>
</dbReference>
<organism evidence="5">
    <name type="scientific">Chlamydomonas leiostraca</name>
    <dbReference type="NCBI Taxonomy" id="1034604"/>
    <lineage>
        <taxon>Eukaryota</taxon>
        <taxon>Viridiplantae</taxon>
        <taxon>Chlorophyta</taxon>
        <taxon>core chlorophytes</taxon>
        <taxon>Chlorophyceae</taxon>
        <taxon>CS clade</taxon>
        <taxon>Chlamydomonadales</taxon>
        <taxon>Chlamydomonadaceae</taxon>
        <taxon>Chlamydomonas</taxon>
    </lineage>
</organism>
<evidence type="ECO:0000256" key="1">
    <source>
        <dbReference type="ARBA" id="ARBA00004474"/>
    </source>
</evidence>
<dbReference type="EMBL" id="HBFB01008426">
    <property type="protein sequence ID" value="CAD8671529.1"/>
    <property type="molecule type" value="Transcribed_RNA"/>
</dbReference>
<reference evidence="5" key="1">
    <citation type="submission" date="2021-01" db="EMBL/GenBank/DDBJ databases">
        <authorList>
            <person name="Corre E."/>
            <person name="Pelletier E."/>
            <person name="Niang G."/>
            <person name="Scheremetjew M."/>
            <person name="Finn R."/>
            <person name="Kale V."/>
            <person name="Holt S."/>
            <person name="Cochrane G."/>
            <person name="Meng A."/>
            <person name="Brown T."/>
            <person name="Cohen L."/>
        </authorList>
    </citation>
    <scope>NUCLEOTIDE SEQUENCE</scope>
    <source>
        <strain evidence="5">SAG 11-49</strain>
    </source>
</reference>
<evidence type="ECO:0000313" key="5">
    <source>
        <dbReference type="EMBL" id="CAD8671529.1"/>
    </source>
</evidence>
<protein>
    <recommendedName>
        <fullName evidence="4">Plastid lipid-associated protein/fibrillin conserved domain-containing protein</fullName>
    </recommendedName>
</protein>
<feature type="region of interest" description="Disordered" evidence="3">
    <location>
        <begin position="44"/>
        <end position="89"/>
    </location>
</feature>
<dbReference type="InterPro" id="IPR039633">
    <property type="entry name" value="PAP"/>
</dbReference>
<feature type="domain" description="Plastid lipid-associated protein/fibrillin conserved" evidence="4">
    <location>
        <begin position="95"/>
        <end position="277"/>
    </location>
</feature>
<sequence>MQEPATRITIYWYLVYQTEMLTLAKNPRLARINSYGARELLPRGARPHARCQHAPTSQQSASHRRSSVKAPASSPQVQEQHAAAIAPPATPEGQAIKTELLAALEGTDRGIFGVPAAKRAAILELVSRLEATNPVPAPARSLPLCDGPWTLLFSTIVITGVKRTKLGLREFIRLGELQQGIDVAKGEATNTVAFWVAGLSSVRGALRIRATFTPASDTRVDIAFQDATLAPAKLQKLFEANYDLLLSIFNPQGHLDITYLDDTHRVGRDDKGNVFLLRRGAPSEKQ</sequence>
<evidence type="ECO:0000259" key="4">
    <source>
        <dbReference type="Pfam" id="PF04755"/>
    </source>
</evidence>
<dbReference type="InterPro" id="IPR006843">
    <property type="entry name" value="PAP/fibrillin_dom"/>
</dbReference>
<gene>
    <name evidence="5" type="ORF">CLEI1391_LOCUS4758</name>
</gene>
<dbReference type="Pfam" id="PF04755">
    <property type="entry name" value="PAP_fibrillin"/>
    <property type="match status" value="1"/>
</dbReference>
<evidence type="ECO:0000256" key="3">
    <source>
        <dbReference type="SAM" id="MobiDB-lite"/>
    </source>
</evidence>
<dbReference type="AlphaFoldDB" id="A0A7S0RA17"/>
<accession>A0A7S0RA17</accession>
<dbReference type="PANTHER" id="PTHR31906">
    <property type="entry name" value="PLASTID-LIPID-ASSOCIATED PROTEIN 4, CHLOROPLASTIC-RELATED"/>
    <property type="match status" value="1"/>
</dbReference>